<keyword evidence="2" id="KW-1185">Reference proteome</keyword>
<evidence type="ECO:0000313" key="2">
    <source>
        <dbReference type="Proteomes" id="UP001459277"/>
    </source>
</evidence>
<organism evidence="1 2">
    <name type="scientific">Lithocarpus litseifolius</name>
    <dbReference type="NCBI Taxonomy" id="425828"/>
    <lineage>
        <taxon>Eukaryota</taxon>
        <taxon>Viridiplantae</taxon>
        <taxon>Streptophyta</taxon>
        <taxon>Embryophyta</taxon>
        <taxon>Tracheophyta</taxon>
        <taxon>Spermatophyta</taxon>
        <taxon>Magnoliopsida</taxon>
        <taxon>eudicotyledons</taxon>
        <taxon>Gunneridae</taxon>
        <taxon>Pentapetalae</taxon>
        <taxon>rosids</taxon>
        <taxon>fabids</taxon>
        <taxon>Fagales</taxon>
        <taxon>Fagaceae</taxon>
        <taxon>Lithocarpus</taxon>
    </lineage>
</organism>
<proteinExistence type="predicted"/>
<sequence length="85" mass="9520">MTQTTRTTYELPKDEVPKSVTAPTIEVSTLDLLGLVPALLLHVVQEAPRVVRIRRNSELFEESDSVFFSDNKLILLLVGLILLLC</sequence>
<evidence type="ECO:0000313" key="1">
    <source>
        <dbReference type="EMBL" id="KAL0012273.1"/>
    </source>
</evidence>
<comment type="caution">
    <text evidence="1">The sequence shown here is derived from an EMBL/GenBank/DDBJ whole genome shotgun (WGS) entry which is preliminary data.</text>
</comment>
<dbReference type="EMBL" id="JAZDWU010000002">
    <property type="protein sequence ID" value="KAL0012273.1"/>
    <property type="molecule type" value="Genomic_DNA"/>
</dbReference>
<accession>A0AAW2DNR3</accession>
<name>A0AAW2DNR3_9ROSI</name>
<dbReference type="Proteomes" id="UP001459277">
    <property type="component" value="Unassembled WGS sequence"/>
</dbReference>
<protein>
    <submittedName>
        <fullName evidence="1">Uncharacterized protein</fullName>
    </submittedName>
</protein>
<gene>
    <name evidence="1" type="ORF">SO802_007381</name>
</gene>
<dbReference type="AlphaFoldDB" id="A0AAW2DNR3"/>
<reference evidence="1 2" key="1">
    <citation type="submission" date="2024-01" db="EMBL/GenBank/DDBJ databases">
        <title>A telomere-to-telomere, gap-free genome of sweet tea (Lithocarpus litseifolius).</title>
        <authorList>
            <person name="Zhou J."/>
        </authorList>
    </citation>
    <scope>NUCLEOTIDE SEQUENCE [LARGE SCALE GENOMIC DNA]</scope>
    <source>
        <strain evidence="1">Zhou-2022a</strain>
        <tissue evidence="1">Leaf</tissue>
    </source>
</reference>